<keyword evidence="1" id="KW-0472">Membrane</keyword>
<comment type="caution">
    <text evidence="3">The sequence shown here is derived from an EMBL/GenBank/DDBJ whole genome shotgun (WGS) entry which is preliminary data.</text>
</comment>
<reference evidence="3" key="1">
    <citation type="submission" date="2019-08" db="EMBL/GenBank/DDBJ databases">
        <authorList>
            <person name="Kucharzyk K."/>
            <person name="Murdoch R.W."/>
            <person name="Higgins S."/>
            <person name="Loffler F."/>
        </authorList>
    </citation>
    <scope>NUCLEOTIDE SEQUENCE</scope>
</reference>
<feature type="transmembrane region" description="Helical" evidence="1">
    <location>
        <begin position="28"/>
        <end position="46"/>
    </location>
</feature>
<name>A0A644U3C0_9ZZZZ</name>
<evidence type="ECO:0000259" key="2">
    <source>
        <dbReference type="Pfam" id="PF04892"/>
    </source>
</evidence>
<proteinExistence type="predicted"/>
<dbReference type="EMBL" id="VSSQ01000072">
    <property type="protein sequence ID" value="MPL73297.1"/>
    <property type="molecule type" value="Genomic_DNA"/>
</dbReference>
<dbReference type="PANTHER" id="PTHR28008:SF1">
    <property type="entry name" value="DOMAIN PROTEIN, PUTATIVE (AFU_ORTHOLOGUE AFUA_3G10980)-RELATED"/>
    <property type="match status" value="1"/>
</dbReference>
<sequence>MFFAILAPSESLPKGIGFFSFIPHFDKFVHAIMFGGFAFLLFGLFFPPKTIAYSSKITILISVCFAVFTEIMQFLLGEYIHRSLEFMDVIADIFGIVLAIGLCVFIVKRKKRDNIWKR</sequence>
<dbReference type="NCBIfam" id="NF037970">
    <property type="entry name" value="vanZ_1"/>
    <property type="match status" value="1"/>
</dbReference>
<keyword evidence="1" id="KW-0812">Transmembrane</keyword>
<protein>
    <recommendedName>
        <fullName evidence="2">VanZ-like domain-containing protein</fullName>
    </recommendedName>
</protein>
<organism evidence="3">
    <name type="scientific">bioreactor metagenome</name>
    <dbReference type="NCBI Taxonomy" id="1076179"/>
    <lineage>
        <taxon>unclassified sequences</taxon>
        <taxon>metagenomes</taxon>
        <taxon>ecological metagenomes</taxon>
    </lineage>
</organism>
<dbReference type="AlphaFoldDB" id="A0A644U3C0"/>
<dbReference type="InterPro" id="IPR006976">
    <property type="entry name" value="VanZ-like"/>
</dbReference>
<feature type="domain" description="VanZ-like" evidence="2">
    <location>
        <begin position="22"/>
        <end position="106"/>
    </location>
</feature>
<dbReference type="PANTHER" id="PTHR28008">
    <property type="entry name" value="DOMAIN PROTEIN, PUTATIVE (AFU_ORTHOLOGUE AFUA_3G10980)-RELATED"/>
    <property type="match status" value="1"/>
</dbReference>
<accession>A0A644U3C0</accession>
<feature type="transmembrane region" description="Helical" evidence="1">
    <location>
        <begin position="89"/>
        <end position="107"/>
    </location>
</feature>
<keyword evidence="1" id="KW-1133">Transmembrane helix</keyword>
<feature type="transmembrane region" description="Helical" evidence="1">
    <location>
        <begin position="58"/>
        <end position="77"/>
    </location>
</feature>
<gene>
    <name evidence="3" type="ORF">SDC9_19094</name>
</gene>
<dbReference type="Pfam" id="PF04892">
    <property type="entry name" value="VanZ"/>
    <property type="match status" value="1"/>
</dbReference>
<evidence type="ECO:0000256" key="1">
    <source>
        <dbReference type="SAM" id="Phobius"/>
    </source>
</evidence>
<evidence type="ECO:0000313" key="3">
    <source>
        <dbReference type="EMBL" id="MPL73297.1"/>
    </source>
</evidence>